<dbReference type="Gene3D" id="3.40.50.10810">
    <property type="entry name" value="Tandem AAA-ATPase domain"/>
    <property type="match status" value="1"/>
</dbReference>
<dbReference type="GO" id="GO:0004386">
    <property type="term" value="F:helicase activity"/>
    <property type="evidence" value="ECO:0007669"/>
    <property type="project" value="UniProtKB-KW"/>
</dbReference>
<dbReference type="InterPro" id="IPR038718">
    <property type="entry name" value="SNF2-like_sf"/>
</dbReference>
<evidence type="ECO:0000313" key="3">
    <source>
        <dbReference type="Proteomes" id="UP000567293"/>
    </source>
</evidence>
<dbReference type="Proteomes" id="UP000567293">
    <property type="component" value="Unassembled WGS sequence"/>
</dbReference>
<dbReference type="GO" id="GO:0003677">
    <property type="term" value="F:DNA binding"/>
    <property type="evidence" value="ECO:0007669"/>
    <property type="project" value="InterPro"/>
</dbReference>
<dbReference type="SUPFAM" id="SSF52540">
    <property type="entry name" value="P-loop containing nucleoside triphosphate hydrolases"/>
    <property type="match status" value="1"/>
</dbReference>
<evidence type="ECO:0000313" key="2">
    <source>
        <dbReference type="EMBL" id="MBA0084202.1"/>
    </source>
</evidence>
<dbReference type="AlphaFoldDB" id="A0A7V8NMR5"/>
<gene>
    <name evidence="2" type="ORF">HRJ53_04330</name>
</gene>
<dbReference type="GO" id="GO:0005524">
    <property type="term" value="F:ATP binding"/>
    <property type="evidence" value="ECO:0007669"/>
    <property type="project" value="InterPro"/>
</dbReference>
<keyword evidence="2" id="KW-0347">Helicase</keyword>
<dbReference type="InterPro" id="IPR006935">
    <property type="entry name" value="Helicase/UvrB_N"/>
</dbReference>
<comment type="caution">
    <text evidence="2">The sequence shown here is derived from an EMBL/GenBank/DDBJ whole genome shotgun (WGS) entry which is preliminary data.</text>
</comment>
<keyword evidence="2" id="KW-0067">ATP-binding</keyword>
<accession>A0A7V8NMR5</accession>
<feature type="domain" description="Helicase/UvrB N-terminal" evidence="1">
    <location>
        <begin position="15"/>
        <end position="67"/>
    </location>
</feature>
<dbReference type="Pfam" id="PF04851">
    <property type="entry name" value="ResIII"/>
    <property type="match status" value="1"/>
</dbReference>
<reference evidence="2" key="1">
    <citation type="submission" date="2020-06" db="EMBL/GenBank/DDBJ databases">
        <title>Legume-microbial interactions unlock mineral nutrients during tropical forest succession.</title>
        <authorList>
            <person name="Epihov D.Z."/>
        </authorList>
    </citation>
    <scope>NUCLEOTIDE SEQUENCE [LARGE SCALE GENOMIC DNA]</scope>
    <source>
        <strain evidence="2">Pan2503</strain>
    </source>
</reference>
<keyword evidence="2" id="KW-0378">Hydrolase</keyword>
<dbReference type="EMBL" id="JACDQQ010000420">
    <property type="protein sequence ID" value="MBA0084202.1"/>
    <property type="molecule type" value="Genomic_DNA"/>
</dbReference>
<sequence length="74" mass="8376">MSVSTSLSPVSPAWHHQVQATEFTLRCWRNNLFGVLLAMWMGLGKTKVAIDLIEMLNLQAVLVVCPRPVVEVWR</sequence>
<protein>
    <submittedName>
        <fullName evidence="2">DEAD/DEAH box helicase family protein</fullName>
    </submittedName>
</protein>
<evidence type="ECO:0000259" key="1">
    <source>
        <dbReference type="Pfam" id="PF04851"/>
    </source>
</evidence>
<organism evidence="2 3">
    <name type="scientific">Candidatus Acidiferrum panamense</name>
    <dbReference type="NCBI Taxonomy" id="2741543"/>
    <lineage>
        <taxon>Bacteria</taxon>
        <taxon>Pseudomonadati</taxon>
        <taxon>Acidobacteriota</taxon>
        <taxon>Terriglobia</taxon>
        <taxon>Candidatus Acidiferrales</taxon>
        <taxon>Candidatus Acidiferrum</taxon>
    </lineage>
</organism>
<keyword evidence="2" id="KW-0547">Nucleotide-binding</keyword>
<feature type="non-terminal residue" evidence="2">
    <location>
        <position position="74"/>
    </location>
</feature>
<proteinExistence type="predicted"/>
<name>A0A7V8NMR5_9BACT</name>
<dbReference type="InterPro" id="IPR027417">
    <property type="entry name" value="P-loop_NTPase"/>
</dbReference>
<dbReference type="GO" id="GO:0016787">
    <property type="term" value="F:hydrolase activity"/>
    <property type="evidence" value="ECO:0007669"/>
    <property type="project" value="InterPro"/>
</dbReference>
<keyword evidence="3" id="KW-1185">Reference proteome</keyword>